<dbReference type="InterPro" id="IPR008044">
    <property type="entry name" value="Phage_lysin"/>
</dbReference>
<dbReference type="Proteomes" id="UP000253891">
    <property type="component" value="Unassembled WGS sequence"/>
</dbReference>
<dbReference type="AlphaFoldDB" id="A0A0K8MJ43"/>
<accession>A0A0K8MJ43</accession>
<feature type="domain" description="Bacteriophage lysin" evidence="1">
    <location>
        <begin position="209"/>
        <end position="357"/>
    </location>
</feature>
<reference evidence="2 3" key="1">
    <citation type="journal article" date="2015" name="BMC Genomics">
        <title>Comparative genomics of Fructobacillus spp. and Leuconostoc spp. reveals niche-specific evolution of Fructobacillus spp.</title>
        <authorList>
            <person name="Endo A."/>
            <person name="Tanizawa Y."/>
            <person name="Tanaka N."/>
            <person name="Maeno S."/>
            <person name="Kumar H."/>
            <person name="Shiwa Y."/>
            <person name="Okada S."/>
            <person name="Yoshikawa H."/>
            <person name="Dicks L."/>
            <person name="Nakagawa J."/>
            <person name="Arita M."/>
        </authorList>
    </citation>
    <scope>NUCLEOTIDE SEQUENCE [LARGE SCALE GENOMIC DNA]</scope>
    <source>
        <strain evidence="2 3">JCM 12225</strain>
    </source>
</reference>
<dbReference type="EMBL" id="DF968005">
    <property type="protein sequence ID" value="GAP00597.1"/>
    <property type="molecule type" value="Genomic_DNA"/>
</dbReference>
<protein>
    <submittedName>
        <fullName evidence="2">Lysin</fullName>
    </submittedName>
</protein>
<evidence type="ECO:0000313" key="3">
    <source>
        <dbReference type="Proteomes" id="UP000253891"/>
    </source>
</evidence>
<evidence type="ECO:0000259" key="1">
    <source>
        <dbReference type="Pfam" id="PF05382"/>
    </source>
</evidence>
<keyword evidence="3" id="KW-1185">Reference proteome</keyword>
<sequence>MVKSHSNKVSAQLNLKPTILVWSVLILGATVFPLNVSASQEKQATSNEQIQTTSTAATTQSKYQIGDRVRIADWASNETNGYDLNNHHGWIGTITSQTPITYSNSAWEYRVTFTNGDHNDHVAEQDLVNAEPARYNIGNRVRIADWASNETNGYDLNNRHGWLGTITSQTPVAYSNSAWEYQVTFTNGDHNDHVAEQDILEAHDFFDKNQVVNWFYNHRGTLTYSMYGSRTGNDGTADCSGAVVQAIHEAGGQAPAYIYNTDSIHDYLTQNGYLLQDENQAWKAERGDIVIWGRRGSSGGSNGHIMVICQSDDEHWNGAREISVDYSTQGAKGSAVQEYDYNHYANYNGNPYFYVYRH</sequence>
<dbReference type="Gene3D" id="3.90.1720.10">
    <property type="entry name" value="endopeptidase domain like (from Nostoc punctiforme)"/>
    <property type="match status" value="1"/>
</dbReference>
<name>A0A0K8MJ43_9LACO</name>
<dbReference type="RefSeq" id="WP_061993879.1">
    <property type="nucleotide sequence ID" value="NZ_DF968005.1"/>
</dbReference>
<dbReference type="Pfam" id="PF05382">
    <property type="entry name" value="Amidase_5"/>
    <property type="match status" value="1"/>
</dbReference>
<evidence type="ECO:0000313" key="2">
    <source>
        <dbReference type="EMBL" id="GAP00597.1"/>
    </source>
</evidence>
<dbReference type="OrthoDB" id="2195126at2"/>
<organism evidence="2 3">
    <name type="scientific">Fructobacillus ficulneus</name>
    <dbReference type="NCBI Taxonomy" id="157463"/>
    <lineage>
        <taxon>Bacteria</taxon>
        <taxon>Bacillati</taxon>
        <taxon>Bacillota</taxon>
        <taxon>Bacilli</taxon>
        <taxon>Lactobacillales</taxon>
        <taxon>Lactobacillaceae</taxon>
        <taxon>Fructobacillus</taxon>
    </lineage>
</organism>
<gene>
    <name evidence="2" type="ORF">FFIC_286160</name>
</gene>
<proteinExistence type="predicted"/>